<evidence type="ECO:0000256" key="2">
    <source>
        <dbReference type="ARBA" id="ARBA00020675"/>
    </source>
</evidence>
<proteinExistence type="inferred from homology"/>
<feature type="compositionally biased region" description="Low complexity" evidence="10">
    <location>
        <begin position="92"/>
        <end position="121"/>
    </location>
</feature>
<dbReference type="GO" id="GO:0003743">
    <property type="term" value="F:translation initiation factor activity"/>
    <property type="evidence" value="ECO:0007669"/>
    <property type="project" value="UniProtKB-KW"/>
</dbReference>
<evidence type="ECO:0000313" key="13">
    <source>
        <dbReference type="Proteomes" id="UP000719942"/>
    </source>
</evidence>
<dbReference type="InterPro" id="IPR036925">
    <property type="entry name" value="TIF_IF2_dom3_sf"/>
</dbReference>
<name>A0ABS7DP76_9FIRM</name>
<protein>
    <recommendedName>
        <fullName evidence="2 8">Translation initiation factor IF-2</fullName>
    </recommendedName>
</protein>
<dbReference type="InterPro" id="IPR027417">
    <property type="entry name" value="P-loop_NTPase"/>
</dbReference>
<dbReference type="InterPro" id="IPR005225">
    <property type="entry name" value="Small_GTP-bd"/>
</dbReference>
<feature type="region of interest" description="Disordered" evidence="10">
    <location>
        <begin position="88"/>
        <end position="185"/>
    </location>
</feature>
<dbReference type="InterPro" id="IPR015760">
    <property type="entry name" value="TIF_IF2"/>
</dbReference>
<evidence type="ECO:0000259" key="11">
    <source>
        <dbReference type="PROSITE" id="PS51722"/>
    </source>
</evidence>
<dbReference type="PROSITE" id="PS51722">
    <property type="entry name" value="G_TR_2"/>
    <property type="match status" value="1"/>
</dbReference>
<dbReference type="SUPFAM" id="SSF52540">
    <property type="entry name" value="P-loop containing nucleoside triphosphate hydrolases"/>
    <property type="match status" value="1"/>
</dbReference>
<dbReference type="Gene3D" id="3.40.50.10050">
    <property type="entry name" value="Translation initiation factor IF- 2, domain 3"/>
    <property type="match status" value="1"/>
</dbReference>
<dbReference type="CDD" id="cd01887">
    <property type="entry name" value="IF2_eIF5B"/>
    <property type="match status" value="1"/>
</dbReference>
<feature type="binding site" evidence="8">
    <location>
        <begin position="347"/>
        <end position="354"/>
    </location>
    <ligand>
        <name>GTP</name>
        <dbReference type="ChEBI" id="CHEBI:37565"/>
    </ligand>
</feature>
<dbReference type="Pfam" id="PF11987">
    <property type="entry name" value="IF-2"/>
    <property type="match status" value="1"/>
</dbReference>
<dbReference type="InterPro" id="IPR000795">
    <property type="entry name" value="T_Tr_GTP-bd_dom"/>
</dbReference>
<evidence type="ECO:0000256" key="6">
    <source>
        <dbReference type="ARBA" id="ARBA00023134"/>
    </source>
</evidence>
<evidence type="ECO:0000313" key="12">
    <source>
        <dbReference type="EMBL" id="MBW7572867.1"/>
    </source>
</evidence>
<reference evidence="12 13" key="1">
    <citation type="submission" date="2021-03" db="EMBL/GenBank/DDBJ databases">
        <title>Caproiciproducens sp. nov. isolated from feces of cow.</title>
        <authorList>
            <person name="Choi J.-Y."/>
        </authorList>
    </citation>
    <scope>NUCLEOTIDE SEQUENCE [LARGE SCALE GENOMIC DNA]</scope>
    <source>
        <strain evidence="12 13">AGMB10547</strain>
    </source>
</reference>
<dbReference type="PANTHER" id="PTHR43381">
    <property type="entry name" value="TRANSLATION INITIATION FACTOR IF-2-RELATED"/>
    <property type="match status" value="1"/>
</dbReference>
<dbReference type="Pfam" id="PF00009">
    <property type="entry name" value="GTP_EFTU"/>
    <property type="match status" value="1"/>
</dbReference>
<dbReference type="InterPro" id="IPR009000">
    <property type="entry name" value="Transl_B-barrel_sf"/>
</dbReference>
<feature type="binding site" evidence="8">
    <location>
        <begin position="393"/>
        <end position="397"/>
    </location>
    <ligand>
        <name>GTP</name>
        <dbReference type="ChEBI" id="CHEBI:37565"/>
    </ligand>
</feature>
<evidence type="ECO:0000256" key="8">
    <source>
        <dbReference type="HAMAP-Rule" id="MF_00100"/>
    </source>
</evidence>
<feature type="domain" description="Tr-type G" evidence="11">
    <location>
        <begin position="338"/>
        <end position="507"/>
    </location>
</feature>
<keyword evidence="4 8" id="KW-0547">Nucleotide-binding</keyword>
<dbReference type="Proteomes" id="UP000719942">
    <property type="component" value="Unassembled WGS sequence"/>
</dbReference>
<dbReference type="PANTHER" id="PTHR43381:SF5">
    <property type="entry name" value="TR-TYPE G DOMAIN-CONTAINING PROTEIN"/>
    <property type="match status" value="1"/>
</dbReference>
<evidence type="ECO:0000256" key="3">
    <source>
        <dbReference type="ARBA" id="ARBA00022540"/>
    </source>
</evidence>
<comment type="subcellular location">
    <subcellularLocation>
        <location evidence="8">Cytoplasm</location>
    </subcellularLocation>
</comment>
<dbReference type="CDD" id="cd03702">
    <property type="entry name" value="IF2_mtIF2_II"/>
    <property type="match status" value="1"/>
</dbReference>
<dbReference type="SUPFAM" id="SSF52156">
    <property type="entry name" value="Initiation factor IF2/eIF5b, domain 3"/>
    <property type="match status" value="1"/>
</dbReference>
<dbReference type="Pfam" id="PF22042">
    <property type="entry name" value="EF-G_D2"/>
    <property type="match status" value="1"/>
</dbReference>
<feature type="compositionally biased region" description="Low complexity" evidence="10">
    <location>
        <begin position="157"/>
        <end position="170"/>
    </location>
</feature>
<dbReference type="InterPro" id="IPR053905">
    <property type="entry name" value="EF-G-like_DII"/>
</dbReference>
<organism evidence="12 13">
    <name type="scientific">Caproiciproducens faecalis</name>
    <dbReference type="NCBI Taxonomy" id="2820301"/>
    <lineage>
        <taxon>Bacteria</taxon>
        <taxon>Bacillati</taxon>
        <taxon>Bacillota</taxon>
        <taxon>Clostridia</taxon>
        <taxon>Eubacteriales</taxon>
        <taxon>Acutalibacteraceae</taxon>
        <taxon>Caproiciproducens</taxon>
    </lineage>
</organism>
<dbReference type="EMBL" id="JAGFNZ010000002">
    <property type="protein sequence ID" value="MBW7572867.1"/>
    <property type="molecule type" value="Genomic_DNA"/>
</dbReference>
<dbReference type="InterPro" id="IPR006847">
    <property type="entry name" value="IF2_N"/>
</dbReference>
<comment type="function">
    <text evidence="7 8 9">One of the essential components for the initiation of protein synthesis. Protects formylmethionyl-tRNA from spontaneous hydrolysis and promotes its binding to the 30S ribosomal subunits. Also involved in the hydrolysis of GTP during the formation of the 70S ribosomal complex.</text>
</comment>
<feature type="compositionally biased region" description="Polar residues" evidence="10">
    <location>
        <begin position="209"/>
        <end position="228"/>
    </location>
</feature>
<dbReference type="SUPFAM" id="SSF50447">
    <property type="entry name" value="Translation proteins"/>
    <property type="match status" value="2"/>
</dbReference>
<feature type="region of interest" description="G-domain" evidence="8">
    <location>
        <begin position="341"/>
        <end position="489"/>
    </location>
</feature>
<feature type="region of interest" description="Disordered" evidence="10">
    <location>
        <begin position="209"/>
        <end position="242"/>
    </location>
</feature>
<keyword evidence="6 8" id="KW-0342">GTP-binding</keyword>
<dbReference type="NCBIfam" id="TIGR00487">
    <property type="entry name" value="IF-2"/>
    <property type="match status" value="1"/>
</dbReference>
<evidence type="ECO:0000256" key="5">
    <source>
        <dbReference type="ARBA" id="ARBA00022917"/>
    </source>
</evidence>
<feature type="binding site" evidence="8">
    <location>
        <begin position="447"/>
        <end position="450"/>
    </location>
    <ligand>
        <name>GTP</name>
        <dbReference type="ChEBI" id="CHEBI:37565"/>
    </ligand>
</feature>
<dbReference type="Pfam" id="PF04760">
    <property type="entry name" value="IF2_N"/>
    <property type="match status" value="2"/>
</dbReference>
<evidence type="ECO:0000256" key="9">
    <source>
        <dbReference type="RuleBase" id="RU000644"/>
    </source>
</evidence>
<dbReference type="Gene3D" id="1.10.10.2480">
    <property type="match status" value="1"/>
</dbReference>
<evidence type="ECO:0000256" key="7">
    <source>
        <dbReference type="ARBA" id="ARBA00025162"/>
    </source>
</evidence>
<gene>
    <name evidence="8 12" type="primary">infB</name>
    <name evidence="12" type="ORF">J5W02_08560</name>
</gene>
<dbReference type="Gene3D" id="3.40.50.300">
    <property type="entry name" value="P-loop containing nucleotide triphosphate hydrolases"/>
    <property type="match status" value="1"/>
</dbReference>
<dbReference type="NCBIfam" id="TIGR00231">
    <property type="entry name" value="small_GTP"/>
    <property type="match status" value="1"/>
</dbReference>
<dbReference type="CDD" id="cd03692">
    <property type="entry name" value="mtIF2_IVc"/>
    <property type="match status" value="1"/>
</dbReference>
<keyword evidence="13" id="KW-1185">Reference proteome</keyword>
<dbReference type="InterPro" id="IPR000178">
    <property type="entry name" value="TF_IF2_bacterial-like"/>
</dbReference>
<evidence type="ECO:0000256" key="4">
    <source>
        <dbReference type="ARBA" id="ARBA00022741"/>
    </source>
</evidence>
<comment type="caution">
    <text evidence="12">The sequence shown here is derived from an EMBL/GenBank/DDBJ whole genome shotgun (WGS) entry which is preliminary data.</text>
</comment>
<keyword evidence="8" id="KW-0963">Cytoplasm</keyword>
<sequence>MMMKYRVHEVAKDLNIPNKDVIDTLEKYTGETKKHMTALDENELDLVFETFTQKNSSENLDVYFAQANRNETVVEPEKPDVIIQPEQPAARPAVQQVSAPRPAQAAQQPQRAPAQPSHAAPGVPAADQKPVRKAVKPGKITPVGPKPTPPKAPAAPRPQQQPVQRRPLPVNTDPNAAIKRTEGRIVDTRTSHVELDKYNEKYDRLASEKINTANTVQKQKLTQRSTQYRGKPRNSRKETESERLRRIALERKAKPITIQIPEEITVGELALRLKATAAEVIKKLMVLGVFAAVNDTIDFDTATLVAMEFHAKVEKEVVVTIEEQIIDDSEDKDDNLVPRAPVVVVMGHVDHGKTSLLDAIRHANVTASEAGGITQHIGAYQVRLEDREVTFLDTPGHAAFTTMRARGAQVTDIAILVVAADDGIMPQTIEAIHHAKAANVSIIVAINKMDKPGANPQHVMEQLTEYELVPEEWGGDTPCIPVSAVTKAGIKDLLEMIILTADIKELKANPDRAAKGTVIEARLDKGRGPIATMLVQNGTLRTGDIIVAGTTVGRVRAMTNADGQKIEQAGPSVPVEITGLDDVPTGGDIFNAVSDERLARELVEQRRTEMKEERFNSRTKVTLDNLFDQMKQGDMKELQIIVKADVQGSVEAVRQSLEKLSDEEVRVNVIHGGVGAISESDVMLASASNAIIVGFNVRPDPVAEENAKRDGVDMRLYRIIYDCIGEIESAMKGMLAPKFREVALGKAECREVYKITNVGTIVGSHVTTGKITRAAQIRVVRDGIVITEDKIASLRRFKDDVKEVAEGYDCGIGLERFSDIKEGDILEAFVMEEYRE</sequence>
<keyword evidence="5 8" id="KW-0648">Protein biosynthesis</keyword>
<dbReference type="InterPro" id="IPR023115">
    <property type="entry name" value="TIF_IF2_dom3"/>
</dbReference>
<dbReference type="HAMAP" id="MF_00100_B">
    <property type="entry name" value="IF_2_B"/>
    <property type="match status" value="1"/>
</dbReference>
<dbReference type="RefSeq" id="WP_219965241.1">
    <property type="nucleotide sequence ID" value="NZ_JAGFNZ010000002.1"/>
</dbReference>
<feature type="compositionally biased region" description="Pro residues" evidence="10">
    <location>
        <begin position="144"/>
        <end position="156"/>
    </location>
</feature>
<comment type="similarity">
    <text evidence="1 8 9">Belongs to the TRAFAC class translation factor GTPase superfamily. Classic translation factor GTPase family. IF-2 subfamily.</text>
</comment>
<evidence type="ECO:0000256" key="1">
    <source>
        <dbReference type="ARBA" id="ARBA00007733"/>
    </source>
</evidence>
<accession>A0ABS7DP76</accession>
<dbReference type="Gene3D" id="2.40.30.10">
    <property type="entry name" value="Translation factors"/>
    <property type="match status" value="2"/>
</dbReference>
<dbReference type="InterPro" id="IPR044145">
    <property type="entry name" value="IF2_II"/>
</dbReference>
<keyword evidence="3 8" id="KW-0396">Initiation factor</keyword>
<evidence type="ECO:0000256" key="10">
    <source>
        <dbReference type="SAM" id="MobiDB-lite"/>
    </source>
</evidence>